<name>A0ABU2J741_9ACTN</name>
<dbReference type="EMBL" id="JAVREH010000005">
    <property type="protein sequence ID" value="MDT0260810.1"/>
    <property type="molecule type" value="Genomic_DNA"/>
</dbReference>
<evidence type="ECO:0000259" key="1">
    <source>
        <dbReference type="Pfam" id="PF00248"/>
    </source>
</evidence>
<dbReference type="InterPro" id="IPR050523">
    <property type="entry name" value="AKR_Detox_Biosynth"/>
</dbReference>
<keyword evidence="3" id="KW-1185">Reference proteome</keyword>
<sequence length="309" mass="33267">MSFSSDAKSTLPLVLGGNVFGWSADRDQSFAVLDAFLDSGGVHIDTADVYSQWVPGNTGGDSEEIIGEWLAARGNRDRVFVATKVGALAPYNNLSADSIARAVEDSLRRLKTDYIDLYWAHRDDENTPQHETLAAFDQLVQAGKVRYLGASNFSADRLESALKVSDTENLARYVATQPLYNLLQHAEFESGLGPVALANDIAVLPYSGLASGFLSGKYRRGVDVESVRSQSVSRYFDDRGYQVLDAVTEVAAAHDVPVSAVALGWLAQQPGVLAPIASARTPEQLAELATLSSLTLSQDELDRLRAAAA</sequence>
<dbReference type="CDD" id="cd19081">
    <property type="entry name" value="AKR_AKR9C1"/>
    <property type="match status" value="1"/>
</dbReference>
<comment type="caution">
    <text evidence="2">The sequence shown here is derived from an EMBL/GenBank/DDBJ whole genome shotgun (WGS) entry which is preliminary data.</text>
</comment>
<dbReference type="Gene3D" id="3.20.20.100">
    <property type="entry name" value="NADP-dependent oxidoreductase domain"/>
    <property type="match status" value="1"/>
</dbReference>
<dbReference type="RefSeq" id="WP_311421967.1">
    <property type="nucleotide sequence ID" value="NZ_JAVREH010000005.1"/>
</dbReference>
<organism evidence="2 3">
    <name type="scientific">Jatrophihabitans lederbergiae</name>
    <dbReference type="NCBI Taxonomy" id="3075547"/>
    <lineage>
        <taxon>Bacteria</taxon>
        <taxon>Bacillati</taxon>
        <taxon>Actinomycetota</taxon>
        <taxon>Actinomycetes</taxon>
        <taxon>Jatrophihabitantales</taxon>
        <taxon>Jatrophihabitantaceae</taxon>
        <taxon>Jatrophihabitans</taxon>
    </lineage>
</organism>
<evidence type="ECO:0000313" key="3">
    <source>
        <dbReference type="Proteomes" id="UP001183176"/>
    </source>
</evidence>
<dbReference type="Pfam" id="PF00248">
    <property type="entry name" value="Aldo_ket_red"/>
    <property type="match status" value="1"/>
</dbReference>
<dbReference type="InterPro" id="IPR036812">
    <property type="entry name" value="NAD(P)_OxRdtase_dom_sf"/>
</dbReference>
<feature type="domain" description="NADP-dependent oxidoreductase" evidence="1">
    <location>
        <begin position="12"/>
        <end position="307"/>
    </location>
</feature>
<accession>A0ABU2J741</accession>
<evidence type="ECO:0000313" key="2">
    <source>
        <dbReference type="EMBL" id="MDT0260810.1"/>
    </source>
</evidence>
<dbReference type="SUPFAM" id="SSF51430">
    <property type="entry name" value="NAD(P)-linked oxidoreductase"/>
    <property type="match status" value="1"/>
</dbReference>
<dbReference type="InterPro" id="IPR023210">
    <property type="entry name" value="NADP_OxRdtase_dom"/>
</dbReference>
<dbReference type="PANTHER" id="PTHR43364">
    <property type="entry name" value="NADH-SPECIFIC METHYLGLYOXAL REDUCTASE-RELATED"/>
    <property type="match status" value="1"/>
</dbReference>
<proteinExistence type="predicted"/>
<reference evidence="3" key="1">
    <citation type="submission" date="2023-07" db="EMBL/GenBank/DDBJ databases">
        <title>30 novel species of actinomycetes from the DSMZ collection.</title>
        <authorList>
            <person name="Nouioui I."/>
        </authorList>
    </citation>
    <scope>NUCLEOTIDE SEQUENCE [LARGE SCALE GENOMIC DNA]</scope>
    <source>
        <strain evidence="3">DSM 44399</strain>
    </source>
</reference>
<dbReference type="Proteomes" id="UP001183176">
    <property type="component" value="Unassembled WGS sequence"/>
</dbReference>
<dbReference type="PANTHER" id="PTHR43364:SF6">
    <property type="entry name" value="OXIDOREDUCTASE-RELATED"/>
    <property type="match status" value="1"/>
</dbReference>
<gene>
    <name evidence="2" type="ORF">RM423_05320</name>
</gene>
<protein>
    <submittedName>
        <fullName evidence="2">Aldo/keto reductase</fullName>
    </submittedName>
</protein>